<organism evidence="1 2">
    <name type="scientific">Trichonephila clavipes</name>
    <name type="common">Golden silk orbweaver</name>
    <name type="synonym">Nephila clavipes</name>
    <dbReference type="NCBI Taxonomy" id="2585209"/>
    <lineage>
        <taxon>Eukaryota</taxon>
        <taxon>Metazoa</taxon>
        <taxon>Ecdysozoa</taxon>
        <taxon>Arthropoda</taxon>
        <taxon>Chelicerata</taxon>
        <taxon>Arachnida</taxon>
        <taxon>Araneae</taxon>
        <taxon>Araneomorphae</taxon>
        <taxon>Entelegynae</taxon>
        <taxon>Araneoidea</taxon>
        <taxon>Nephilidae</taxon>
        <taxon>Trichonephila</taxon>
    </lineage>
</organism>
<dbReference type="AlphaFoldDB" id="A0A8X6T0P7"/>
<evidence type="ECO:0000313" key="2">
    <source>
        <dbReference type="Proteomes" id="UP000887159"/>
    </source>
</evidence>
<accession>A0A8X6T0P7</accession>
<gene>
    <name evidence="1" type="ORF">TNCV_3876751</name>
</gene>
<proteinExistence type="predicted"/>
<protein>
    <submittedName>
        <fullName evidence="1">Uncharacterized protein</fullName>
    </submittedName>
</protein>
<dbReference type="Gene3D" id="3.30.420.10">
    <property type="entry name" value="Ribonuclease H-like superfamily/Ribonuclease H"/>
    <property type="match status" value="1"/>
</dbReference>
<dbReference type="GO" id="GO:0003676">
    <property type="term" value="F:nucleic acid binding"/>
    <property type="evidence" value="ECO:0007669"/>
    <property type="project" value="InterPro"/>
</dbReference>
<reference evidence="1" key="1">
    <citation type="submission" date="2020-08" db="EMBL/GenBank/DDBJ databases">
        <title>Multicomponent nature underlies the extraordinary mechanical properties of spider dragline silk.</title>
        <authorList>
            <person name="Kono N."/>
            <person name="Nakamura H."/>
            <person name="Mori M."/>
            <person name="Yoshida Y."/>
            <person name="Ohtoshi R."/>
            <person name="Malay A.D."/>
            <person name="Moran D.A.P."/>
            <person name="Tomita M."/>
            <person name="Numata K."/>
            <person name="Arakawa K."/>
        </authorList>
    </citation>
    <scope>NUCLEOTIDE SEQUENCE</scope>
</reference>
<dbReference type="EMBL" id="BMAU01021350">
    <property type="protein sequence ID" value="GFY18987.1"/>
    <property type="molecule type" value="Genomic_DNA"/>
</dbReference>
<name>A0A8X6T0P7_TRICX</name>
<dbReference type="Proteomes" id="UP000887159">
    <property type="component" value="Unassembled WGS sequence"/>
</dbReference>
<comment type="caution">
    <text evidence="1">The sequence shown here is derived from an EMBL/GenBank/DDBJ whole genome shotgun (WGS) entry which is preliminary data.</text>
</comment>
<evidence type="ECO:0000313" key="1">
    <source>
        <dbReference type="EMBL" id="GFY18987.1"/>
    </source>
</evidence>
<keyword evidence="2" id="KW-1185">Reference proteome</keyword>
<dbReference type="InterPro" id="IPR036397">
    <property type="entry name" value="RNaseH_sf"/>
</dbReference>
<sequence length="68" mass="8037">MHPMSPDLSPCKYFLWYYLKSQVYRDRPNLITDDERQHPTAICYHTYRYVAQCAILSIAPKTTAIVNK</sequence>